<dbReference type="EMBL" id="VCBC01000002">
    <property type="protein sequence ID" value="TLU67544.1"/>
    <property type="molecule type" value="Genomic_DNA"/>
</dbReference>
<dbReference type="RefSeq" id="WP_138318147.1">
    <property type="nucleotide sequence ID" value="NZ_VCBC01000002.1"/>
</dbReference>
<dbReference type="GO" id="GO:0004467">
    <property type="term" value="F:long-chain fatty acid-CoA ligase activity"/>
    <property type="evidence" value="ECO:0007669"/>
    <property type="project" value="UniProtKB-EC"/>
</dbReference>
<evidence type="ECO:0000256" key="1">
    <source>
        <dbReference type="ARBA" id="ARBA00022741"/>
    </source>
</evidence>
<proteinExistence type="predicted"/>
<dbReference type="GO" id="GO:0005524">
    <property type="term" value="F:ATP binding"/>
    <property type="evidence" value="ECO:0007669"/>
    <property type="project" value="UniProtKB-KW"/>
</dbReference>
<dbReference type="PANTHER" id="PTHR43272:SF33">
    <property type="entry name" value="AMP-BINDING DOMAIN-CONTAINING PROTEIN-RELATED"/>
    <property type="match status" value="1"/>
</dbReference>
<dbReference type="GO" id="GO:0016020">
    <property type="term" value="C:membrane"/>
    <property type="evidence" value="ECO:0007669"/>
    <property type="project" value="TreeGrafter"/>
</dbReference>
<evidence type="ECO:0000313" key="6">
    <source>
        <dbReference type="Proteomes" id="UP000307790"/>
    </source>
</evidence>
<protein>
    <submittedName>
        <fullName evidence="5">AMP-dependent synthetase</fullName>
    </submittedName>
</protein>
<feature type="domain" description="AMP-dependent synthetase/ligase" evidence="4">
    <location>
        <begin position="12"/>
        <end position="391"/>
    </location>
</feature>
<reference evidence="5 6" key="1">
    <citation type="submission" date="2019-05" db="EMBL/GenBank/DDBJ databases">
        <title>Genome sequences of Thalassotalea litorea 1K03283.</title>
        <authorList>
            <person name="Zhang D."/>
        </authorList>
    </citation>
    <scope>NUCLEOTIDE SEQUENCE [LARGE SCALE GENOMIC DNA]</scope>
    <source>
        <strain evidence="5 6">MCCC 1K03283</strain>
    </source>
</reference>
<dbReference type="InterPro" id="IPR042099">
    <property type="entry name" value="ANL_N_sf"/>
</dbReference>
<dbReference type="Proteomes" id="UP000307790">
    <property type="component" value="Unassembled WGS sequence"/>
</dbReference>
<sequence>MAYQSSLHRFLQHAQQQPDKTFLNQPVAGRWQQYSFTDVEQQARRMAQGLVALGLNSGDRVGIISKNCAHWFIADLAIMMAGMVSVPIYATAGEKTISYVMEHSDMKALFVGRLDDYLPLQQVLSDTLPIITMPYPDVAEFAASNNQSWESMLADHQPMEQIATPDLLDTMTLCYTSGTTGNPKGVVITYKNIASAAKGAVDVIGIAHSGPQRVVSYLPLAHITERGLIEGIAYELPLEVFFIDSLDTFISDVQHAQPTFFLSVPRLWVKFQAQILKAMPQKKLNVLLSLPIIGNLVAKKIRAKLGLDNVQVFGCGSAPVSEELLKWYQRLGMNIGEGWGMTETSGLSCGNLPFEESRIGTIGKALPCVEMKLSAEQEIMIRGDAVFTEYYLAPETTKQAFTDGWFHTGDKGELNGDGDYKIVGRIKEQFKTAKGKYVVPVPIERLLLSNSALEQACVIGSGMKQPIALVVLSENAPQSQAEQVKLLATLLEQVNAELESHQRLDYIMVCLHSWKPENELLTPTLKLKRNEIEQYYVHKLPTSVKQPIVFEE</sequence>
<organism evidence="5 6">
    <name type="scientific">Thalassotalea litorea</name>
    <dbReference type="NCBI Taxonomy" id="2020715"/>
    <lineage>
        <taxon>Bacteria</taxon>
        <taxon>Pseudomonadati</taxon>
        <taxon>Pseudomonadota</taxon>
        <taxon>Gammaproteobacteria</taxon>
        <taxon>Alteromonadales</taxon>
        <taxon>Colwelliaceae</taxon>
        <taxon>Thalassotalea</taxon>
    </lineage>
</organism>
<keyword evidence="6" id="KW-1185">Reference proteome</keyword>
<comment type="caution">
    <text evidence="5">The sequence shown here is derived from an EMBL/GenBank/DDBJ whole genome shotgun (WGS) entry which is preliminary data.</text>
</comment>
<accession>A0A5R9IPS3</accession>
<evidence type="ECO:0000256" key="3">
    <source>
        <dbReference type="ARBA" id="ARBA00024484"/>
    </source>
</evidence>
<dbReference type="Gene3D" id="3.40.50.12780">
    <property type="entry name" value="N-terminal domain of ligase-like"/>
    <property type="match status" value="1"/>
</dbReference>
<dbReference type="OrthoDB" id="9803968at2"/>
<dbReference type="PROSITE" id="PS00455">
    <property type="entry name" value="AMP_BINDING"/>
    <property type="match status" value="1"/>
</dbReference>
<evidence type="ECO:0000256" key="2">
    <source>
        <dbReference type="ARBA" id="ARBA00022840"/>
    </source>
</evidence>
<gene>
    <name evidence="5" type="ORF">FE810_00930</name>
</gene>
<dbReference type="InterPro" id="IPR020845">
    <property type="entry name" value="AMP-binding_CS"/>
</dbReference>
<evidence type="ECO:0000259" key="4">
    <source>
        <dbReference type="Pfam" id="PF00501"/>
    </source>
</evidence>
<dbReference type="Pfam" id="PF23562">
    <property type="entry name" value="AMP-binding_C_3"/>
    <property type="match status" value="1"/>
</dbReference>
<dbReference type="PANTHER" id="PTHR43272">
    <property type="entry name" value="LONG-CHAIN-FATTY-ACID--COA LIGASE"/>
    <property type="match status" value="1"/>
</dbReference>
<dbReference type="AlphaFoldDB" id="A0A5R9IPS3"/>
<dbReference type="InterPro" id="IPR045851">
    <property type="entry name" value="AMP-bd_C_sf"/>
</dbReference>
<comment type="catalytic activity">
    <reaction evidence="3">
        <text>a long-chain fatty acid + ATP + CoA = a long-chain fatty acyl-CoA + AMP + diphosphate</text>
        <dbReference type="Rhea" id="RHEA:15421"/>
        <dbReference type="ChEBI" id="CHEBI:30616"/>
        <dbReference type="ChEBI" id="CHEBI:33019"/>
        <dbReference type="ChEBI" id="CHEBI:57287"/>
        <dbReference type="ChEBI" id="CHEBI:57560"/>
        <dbReference type="ChEBI" id="CHEBI:83139"/>
        <dbReference type="ChEBI" id="CHEBI:456215"/>
        <dbReference type="EC" id="6.2.1.3"/>
    </reaction>
    <physiologicalReaction direction="left-to-right" evidence="3">
        <dbReference type="Rhea" id="RHEA:15422"/>
    </physiologicalReaction>
</comment>
<dbReference type="Gene3D" id="3.30.300.30">
    <property type="match status" value="1"/>
</dbReference>
<dbReference type="InterPro" id="IPR000873">
    <property type="entry name" value="AMP-dep_synth/lig_dom"/>
</dbReference>
<keyword evidence="1" id="KW-0547">Nucleotide-binding</keyword>
<keyword evidence="2" id="KW-0067">ATP-binding</keyword>
<name>A0A5R9IPS3_9GAMM</name>
<evidence type="ECO:0000313" key="5">
    <source>
        <dbReference type="EMBL" id="TLU67544.1"/>
    </source>
</evidence>
<dbReference type="Pfam" id="PF00501">
    <property type="entry name" value="AMP-binding"/>
    <property type="match status" value="1"/>
</dbReference>
<dbReference type="SUPFAM" id="SSF56801">
    <property type="entry name" value="Acetyl-CoA synthetase-like"/>
    <property type="match status" value="1"/>
</dbReference>